<evidence type="ECO:0000256" key="1">
    <source>
        <dbReference type="SAM" id="MobiDB-lite"/>
    </source>
</evidence>
<reference evidence="2 3" key="1">
    <citation type="submission" date="2019-05" db="EMBL/GenBank/DDBJ databases">
        <title>Sporisorium graminicola CBS 10092 draft sequencing and annotation.</title>
        <authorList>
            <person name="Solano-Gonzalez S."/>
            <person name="Caddick M.X."/>
            <person name="Darby A."/>
        </authorList>
    </citation>
    <scope>NUCLEOTIDE SEQUENCE [LARGE SCALE GENOMIC DNA]</scope>
    <source>
        <strain evidence="2 3">CBS 10092</strain>
    </source>
</reference>
<feature type="compositionally biased region" description="Basic and acidic residues" evidence="1">
    <location>
        <begin position="117"/>
        <end position="138"/>
    </location>
</feature>
<dbReference type="EMBL" id="SRRM01000002">
    <property type="protein sequence ID" value="TKY90852.1"/>
    <property type="molecule type" value="Genomic_DNA"/>
</dbReference>
<dbReference type="RefSeq" id="XP_029742837.1">
    <property type="nucleotide sequence ID" value="XM_029881451.1"/>
</dbReference>
<accession>A0A4U7L5Q4</accession>
<feature type="region of interest" description="Disordered" evidence="1">
    <location>
        <begin position="1"/>
        <end position="149"/>
    </location>
</feature>
<sequence length="465" mass="49334">MVLQNKYKAKASRRYNSEKATTEHTEPSSSKPGYRTRFANKYGRNNNGLNRSHDGQQQADSDSDSQDGSIGSSDEDEDGDAEFPSLAKAAAASDPSQAPRPEQDASNPSRGKYARRKLGESKLARLERLEAAKDPRLPDDEEPEPEVDISNLVARVAALGDSASTQAGIAEEIARSRGQHETASDVENDIDHSLAYLHEKERQRQKAKGRGGAVHSPPDEARKAALEALNVDADGNAIDYEALQKEKEKAEAVRALKARFQGHGVGERQRQDAKTRTVPSIQIGPHAASPSSSKSSSGESMPSTDGAPATGTLSDSLAAEIESSLAKARSSSANAETSSVASGRSSFSTTFGRRKSPLAATTTSTSQADRPHSGGSSSAAVRTERIDSFLFSLNDRSLAGGKDPSVFSLSSAGLNGGSIGKGSSPQLYRGSNRFDPPRMPQQKSAMPSTPGEMGRLESFLDDMLG</sequence>
<dbReference type="OrthoDB" id="3363351at2759"/>
<gene>
    <name evidence="2" type="ORF">EX895_000850</name>
</gene>
<comment type="caution">
    <text evidence="2">The sequence shown here is derived from an EMBL/GenBank/DDBJ whole genome shotgun (WGS) entry which is preliminary data.</text>
</comment>
<feature type="compositionally biased region" description="Basic and acidic residues" evidence="1">
    <location>
        <begin position="172"/>
        <end position="204"/>
    </location>
</feature>
<feature type="compositionally biased region" description="Basic and acidic residues" evidence="1">
    <location>
        <begin position="265"/>
        <end position="275"/>
    </location>
</feature>
<organism evidence="2 3">
    <name type="scientific">Sporisorium graminicola</name>
    <dbReference type="NCBI Taxonomy" id="280036"/>
    <lineage>
        <taxon>Eukaryota</taxon>
        <taxon>Fungi</taxon>
        <taxon>Dikarya</taxon>
        <taxon>Basidiomycota</taxon>
        <taxon>Ustilaginomycotina</taxon>
        <taxon>Ustilaginomycetes</taxon>
        <taxon>Ustilaginales</taxon>
        <taxon>Ustilaginaceae</taxon>
        <taxon>Sporisorium</taxon>
    </lineage>
</organism>
<dbReference type="KEGG" id="sgra:EX895_000850"/>
<feature type="compositionally biased region" description="Polar residues" evidence="1">
    <location>
        <begin position="359"/>
        <end position="380"/>
    </location>
</feature>
<feature type="compositionally biased region" description="Basic and acidic residues" evidence="1">
    <location>
        <begin position="15"/>
        <end position="26"/>
    </location>
</feature>
<feature type="compositionally biased region" description="Polar residues" evidence="1">
    <location>
        <begin position="329"/>
        <end position="351"/>
    </location>
</feature>
<dbReference type="Proteomes" id="UP000306050">
    <property type="component" value="Chromosome SGRAM_1"/>
</dbReference>
<protein>
    <submittedName>
        <fullName evidence="2">Uncharacterized protein</fullName>
    </submittedName>
</protein>
<evidence type="ECO:0000313" key="2">
    <source>
        <dbReference type="EMBL" id="TKY90852.1"/>
    </source>
</evidence>
<proteinExistence type="predicted"/>
<feature type="region of interest" description="Disordered" evidence="1">
    <location>
        <begin position="169"/>
        <end position="219"/>
    </location>
</feature>
<feature type="compositionally biased region" description="Low complexity" evidence="1">
    <location>
        <begin position="55"/>
        <end position="72"/>
    </location>
</feature>
<keyword evidence="3" id="KW-1185">Reference proteome</keyword>
<dbReference type="GeneID" id="40723745"/>
<feature type="compositionally biased region" description="Low complexity" evidence="1">
    <location>
        <begin position="82"/>
        <end position="100"/>
    </location>
</feature>
<name>A0A4U7L5Q4_9BASI</name>
<feature type="region of interest" description="Disordered" evidence="1">
    <location>
        <begin position="413"/>
        <end position="465"/>
    </location>
</feature>
<evidence type="ECO:0000313" key="3">
    <source>
        <dbReference type="Proteomes" id="UP000306050"/>
    </source>
</evidence>
<feature type="compositionally biased region" description="Low complexity" evidence="1">
    <location>
        <begin position="289"/>
        <end position="303"/>
    </location>
</feature>
<feature type="region of interest" description="Disordered" evidence="1">
    <location>
        <begin position="259"/>
        <end position="381"/>
    </location>
</feature>
<dbReference type="AlphaFoldDB" id="A0A4U7L5Q4"/>